<accession>A0AAD2EBV1</accession>
<dbReference type="Proteomes" id="UP000834106">
    <property type="component" value="Chromosome 21"/>
</dbReference>
<dbReference type="EMBL" id="OU503056">
    <property type="protein sequence ID" value="CAI9784839.1"/>
    <property type="molecule type" value="Genomic_DNA"/>
</dbReference>
<evidence type="ECO:0000313" key="1">
    <source>
        <dbReference type="EMBL" id="CAI9784839.1"/>
    </source>
</evidence>
<dbReference type="AlphaFoldDB" id="A0AAD2EBV1"/>
<keyword evidence="2" id="KW-1185">Reference proteome</keyword>
<organism evidence="1 2">
    <name type="scientific">Fraxinus pennsylvanica</name>
    <dbReference type="NCBI Taxonomy" id="56036"/>
    <lineage>
        <taxon>Eukaryota</taxon>
        <taxon>Viridiplantae</taxon>
        <taxon>Streptophyta</taxon>
        <taxon>Embryophyta</taxon>
        <taxon>Tracheophyta</taxon>
        <taxon>Spermatophyta</taxon>
        <taxon>Magnoliopsida</taxon>
        <taxon>eudicotyledons</taxon>
        <taxon>Gunneridae</taxon>
        <taxon>Pentapetalae</taxon>
        <taxon>asterids</taxon>
        <taxon>lamiids</taxon>
        <taxon>Lamiales</taxon>
        <taxon>Oleaceae</taxon>
        <taxon>Oleeae</taxon>
        <taxon>Fraxinus</taxon>
    </lineage>
</organism>
<protein>
    <submittedName>
        <fullName evidence="1">Uncharacterized protein</fullName>
    </submittedName>
</protein>
<gene>
    <name evidence="1" type="ORF">FPE_LOCUS32269</name>
</gene>
<proteinExistence type="predicted"/>
<sequence length="122" mass="13564">MAGNQEKLRAFRLILTVVSSFLLASIFVSAEGSSLKQKFLAHNANGFSHSDLEVLTNYQNFTRQANKSGYQHVWPDFVLRFLCRLLSPGGLSVGSMEALTSVVNCMPLCELLIGDIHMTRKE</sequence>
<evidence type="ECO:0000313" key="2">
    <source>
        <dbReference type="Proteomes" id="UP000834106"/>
    </source>
</evidence>
<name>A0AAD2EBV1_9LAMI</name>
<reference evidence="1" key="1">
    <citation type="submission" date="2023-05" db="EMBL/GenBank/DDBJ databases">
        <authorList>
            <person name="Huff M."/>
        </authorList>
    </citation>
    <scope>NUCLEOTIDE SEQUENCE</scope>
</reference>